<reference evidence="2" key="1">
    <citation type="submission" date="2022-08" db="EMBL/GenBank/DDBJ databases">
        <title>A Global Phylogenomic Analysis of the Shiitake Genus Lentinula.</title>
        <authorList>
            <consortium name="DOE Joint Genome Institute"/>
            <person name="Sierra-Patev S."/>
            <person name="Min B."/>
            <person name="Naranjo-Ortiz M."/>
            <person name="Looney B."/>
            <person name="Konkel Z."/>
            <person name="Slot J.C."/>
            <person name="Sakamoto Y."/>
            <person name="Steenwyk J.L."/>
            <person name="Rokas A."/>
            <person name="Carro J."/>
            <person name="Camarero S."/>
            <person name="Ferreira P."/>
            <person name="Molpeceres G."/>
            <person name="Ruiz-Duenas F.J."/>
            <person name="Serrano A."/>
            <person name="Henrissat B."/>
            <person name="Drula E."/>
            <person name="Hughes K.W."/>
            <person name="Mata J.L."/>
            <person name="Ishikawa N.K."/>
            <person name="Vargas-Isla R."/>
            <person name="Ushijima S."/>
            <person name="Smith C.A."/>
            <person name="Ahrendt S."/>
            <person name="Andreopoulos W."/>
            <person name="He G."/>
            <person name="Labutti K."/>
            <person name="Lipzen A."/>
            <person name="Ng V."/>
            <person name="Riley R."/>
            <person name="Sandor L."/>
            <person name="Barry K."/>
            <person name="Martinez A.T."/>
            <person name="Xiao Y."/>
            <person name="Gibbons J.G."/>
            <person name="Terashima K."/>
            <person name="Grigoriev I.V."/>
            <person name="Hibbett D.S."/>
        </authorList>
    </citation>
    <scope>NUCLEOTIDE SEQUENCE</scope>
    <source>
        <strain evidence="2">JLM2183</strain>
    </source>
</reference>
<keyword evidence="3" id="KW-1185">Reference proteome</keyword>
<dbReference type="AlphaFoldDB" id="A0A9W9DXF8"/>
<gene>
    <name evidence="2" type="ORF">J3R30DRAFT_3422357</name>
</gene>
<feature type="region of interest" description="Disordered" evidence="1">
    <location>
        <begin position="292"/>
        <end position="326"/>
    </location>
</feature>
<feature type="region of interest" description="Disordered" evidence="1">
    <location>
        <begin position="237"/>
        <end position="257"/>
    </location>
</feature>
<sequence length="354" mass="39311">MGFQNAMGYRNWVANLADNEQMGTQFGPRVAEPSIYCSLRTYLGISHRTFIGFGFSSSFQLSSTMSVHFPSSSDYVSRTRFTHARRVPSERTLNRHMACVGEDLSHKVTFCSSVASTYTTVTFTPPQRRVRHSDAADFLPSSARLDRLAEHEEVKAAAGVEKKLKKSYSKNFLTKVRSLIHNRTSGSTSKDPTKSVKYFAPPVDGREPLHPSTNYPTPPPPAAPASIRYQRTIIPGVTTNLSKPTPPQASEPPTRVVRRSRSFNDADRSSLAACLALDEAVRELMARETAERLENEQNLATRSSGESSDIVTDDEETLQNHGSPEGGVWILEDLMDLLKMETDQIAAFVAEDEY</sequence>
<dbReference type="EMBL" id="JAOTPV010000001">
    <property type="protein sequence ID" value="KAJ4490524.1"/>
    <property type="molecule type" value="Genomic_DNA"/>
</dbReference>
<accession>A0A9W9DXF8</accession>
<evidence type="ECO:0000256" key="1">
    <source>
        <dbReference type="SAM" id="MobiDB-lite"/>
    </source>
</evidence>
<protein>
    <submittedName>
        <fullName evidence="2">Uncharacterized protein</fullName>
    </submittedName>
</protein>
<organism evidence="2 3">
    <name type="scientific">Lentinula aciculospora</name>
    <dbReference type="NCBI Taxonomy" id="153920"/>
    <lineage>
        <taxon>Eukaryota</taxon>
        <taxon>Fungi</taxon>
        <taxon>Dikarya</taxon>
        <taxon>Basidiomycota</taxon>
        <taxon>Agaricomycotina</taxon>
        <taxon>Agaricomycetes</taxon>
        <taxon>Agaricomycetidae</taxon>
        <taxon>Agaricales</taxon>
        <taxon>Marasmiineae</taxon>
        <taxon>Omphalotaceae</taxon>
        <taxon>Lentinula</taxon>
    </lineage>
</organism>
<proteinExistence type="predicted"/>
<feature type="compositionally biased region" description="Polar residues" evidence="1">
    <location>
        <begin position="296"/>
        <end position="310"/>
    </location>
</feature>
<evidence type="ECO:0000313" key="3">
    <source>
        <dbReference type="Proteomes" id="UP001150266"/>
    </source>
</evidence>
<feature type="region of interest" description="Disordered" evidence="1">
    <location>
        <begin position="183"/>
        <end position="225"/>
    </location>
</feature>
<name>A0A9W9DXF8_9AGAR</name>
<evidence type="ECO:0000313" key="2">
    <source>
        <dbReference type="EMBL" id="KAJ4490524.1"/>
    </source>
</evidence>
<dbReference type="OrthoDB" id="3068459at2759"/>
<comment type="caution">
    <text evidence="2">The sequence shown here is derived from an EMBL/GenBank/DDBJ whole genome shotgun (WGS) entry which is preliminary data.</text>
</comment>
<dbReference type="Proteomes" id="UP001150266">
    <property type="component" value="Unassembled WGS sequence"/>
</dbReference>